<sequence length="56" mass="6299">MVKSLENAALFYNNCFSVISIPPSELCISLSDCMFPTLTSIIVIENSTHSMWHCFL</sequence>
<proteinExistence type="predicted"/>
<name>A0A0K2VG05_LEPSM</name>
<dbReference type="EMBL" id="HACA01032072">
    <property type="protein sequence ID" value="CDW49433.1"/>
    <property type="molecule type" value="Transcribed_RNA"/>
</dbReference>
<reference evidence="1" key="1">
    <citation type="submission" date="2014-05" db="EMBL/GenBank/DDBJ databases">
        <authorList>
            <person name="Chronopoulou M."/>
        </authorList>
    </citation>
    <scope>NUCLEOTIDE SEQUENCE</scope>
    <source>
        <tissue evidence="1">Whole organism</tissue>
    </source>
</reference>
<evidence type="ECO:0000313" key="1">
    <source>
        <dbReference type="EMBL" id="CDW49433.1"/>
    </source>
</evidence>
<protein>
    <submittedName>
        <fullName evidence="1">Uncharacterized protein</fullName>
    </submittedName>
</protein>
<accession>A0A0K2VG05</accession>
<dbReference type="AlphaFoldDB" id="A0A0K2VG05"/>
<organism evidence="1">
    <name type="scientific">Lepeophtheirus salmonis</name>
    <name type="common">Salmon louse</name>
    <name type="synonym">Caligus salmonis</name>
    <dbReference type="NCBI Taxonomy" id="72036"/>
    <lineage>
        <taxon>Eukaryota</taxon>
        <taxon>Metazoa</taxon>
        <taxon>Ecdysozoa</taxon>
        <taxon>Arthropoda</taxon>
        <taxon>Crustacea</taxon>
        <taxon>Multicrustacea</taxon>
        <taxon>Hexanauplia</taxon>
        <taxon>Copepoda</taxon>
        <taxon>Siphonostomatoida</taxon>
        <taxon>Caligidae</taxon>
        <taxon>Lepeophtheirus</taxon>
    </lineage>
</organism>